<dbReference type="Gene3D" id="3.40.50.1820">
    <property type="entry name" value="alpha/beta hydrolase"/>
    <property type="match status" value="1"/>
</dbReference>
<accession>A0A1C3XK84</accession>
<reference evidence="3" key="1">
    <citation type="submission" date="2016-08" db="EMBL/GenBank/DDBJ databases">
        <authorList>
            <person name="Varghese N."/>
            <person name="Submissions Spin"/>
        </authorList>
    </citation>
    <scope>NUCLEOTIDE SEQUENCE [LARGE SCALE GENOMIC DNA]</scope>
    <source>
        <strain evidence="3">P1-7</strain>
    </source>
</reference>
<dbReference type="RefSeq" id="WP_092577598.1">
    <property type="nucleotide sequence ID" value="NZ_FMAF01000053.1"/>
</dbReference>
<dbReference type="OrthoDB" id="7958481at2"/>
<organism evidence="2 3">
    <name type="scientific">Rhizobium lusitanum</name>
    <dbReference type="NCBI Taxonomy" id="293958"/>
    <lineage>
        <taxon>Bacteria</taxon>
        <taxon>Pseudomonadati</taxon>
        <taxon>Pseudomonadota</taxon>
        <taxon>Alphaproteobacteria</taxon>
        <taxon>Hyphomicrobiales</taxon>
        <taxon>Rhizobiaceae</taxon>
        <taxon>Rhizobium/Agrobacterium group</taxon>
        <taxon>Rhizobium</taxon>
    </lineage>
</organism>
<evidence type="ECO:0000259" key="1">
    <source>
        <dbReference type="Pfam" id="PF00561"/>
    </source>
</evidence>
<dbReference type="InterPro" id="IPR029058">
    <property type="entry name" value="AB_hydrolase_fold"/>
</dbReference>
<sequence>MSSGPEIHSVQTKHGEIAIRTNGAERGIPLVLLPRFRATMDDWDPAFIKSLSRDQQVVRFDNPGVGLSRGSSLNSIKSMASVAAEVILQVAPRHADVLGWSLGGAVAQQLALDYPHLLRRMILVGATPGAIAEGPRQQPRVATVLAKQENDEQDFLYLFYPETEAAVSCGRTSIRRIANQPYRSPGVSALAFMEQVQAFKRWPGILHRARELKLPILVVAGAQDIVAPAYCSFVLSQQVPDAKFIVYPDSGHASLFQHAEEFIEDATRFLEA</sequence>
<dbReference type="PANTHER" id="PTHR43433:SF5">
    <property type="entry name" value="AB HYDROLASE-1 DOMAIN-CONTAINING PROTEIN"/>
    <property type="match status" value="1"/>
</dbReference>
<protein>
    <submittedName>
        <fullName evidence="2">Pimeloyl-ACP methyl ester carboxylesterase</fullName>
    </submittedName>
</protein>
<dbReference type="SUPFAM" id="SSF53474">
    <property type="entry name" value="alpha/beta-Hydrolases"/>
    <property type="match status" value="1"/>
</dbReference>
<dbReference type="Proteomes" id="UP000199205">
    <property type="component" value="Unassembled WGS sequence"/>
</dbReference>
<feature type="domain" description="AB hydrolase-1" evidence="1">
    <location>
        <begin position="29"/>
        <end position="259"/>
    </location>
</feature>
<dbReference type="Pfam" id="PF00561">
    <property type="entry name" value="Abhydrolase_1"/>
    <property type="match status" value="1"/>
</dbReference>
<name>A0A1C3XK84_9HYPH</name>
<dbReference type="InterPro" id="IPR000073">
    <property type="entry name" value="AB_hydrolase_1"/>
</dbReference>
<dbReference type="InterPro" id="IPR050471">
    <property type="entry name" value="AB_hydrolase"/>
</dbReference>
<dbReference type="EMBL" id="FMAF01000053">
    <property type="protein sequence ID" value="SCB52677.1"/>
    <property type="molecule type" value="Genomic_DNA"/>
</dbReference>
<dbReference type="AlphaFoldDB" id="A0A1C3XK84"/>
<proteinExistence type="predicted"/>
<evidence type="ECO:0000313" key="2">
    <source>
        <dbReference type="EMBL" id="SCB52677.1"/>
    </source>
</evidence>
<dbReference type="PANTHER" id="PTHR43433">
    <property type="entry name" value="HYDROLASE, ALPHA/BETA FOLD FAMILY PROTEIN"/>
    <property type="match status" value="1"/>
</dbReference>
<dbReference type="PRINTS" id="PR00111">
    <property type="entry name" value="ABHYDROLASE"/>
</dbReference>
<gene>
    <name evidence="2" type="ORF">GA0061101_1537</name>
</gene>
<evidence type="ECO:0000313" key="3">
    <source>
        <dbReference type="Proteomes" id="UP000199205"/>
    </source>
</evidence>